<dbReference type="EMBL" id="JAJEWP010000001">
    <property type="protein sequence ID" value="MCC2615951.1"/>
    <property type="molecule type" value="Genomic_DNA"/>
</dbReference>
<dbReference type="Proteomes" id="UP001520878">
    <property type="component" value="Unassembled WGS sequence"/>
</dbReference>
<proteinExistence type="predicted"/>
<organism evidence="1 2">
    <name type="scientific">Fluctibacter halophilus</name>
    <dbReference type="NCBI Taxonomy" id="226011"/>
    <lineage>
        <taxon>Bacteria</taxon>
        <taxon>Pseudomonadati</taxon>
        <taxon>Pseudomonadota</taxon>
        <taxon>Gammaproteobacteria</taxon>
        <taxon>Alteromonadales</taxon>
        <taxon>Alteromonadaceae</taxon>
        <taxon>Fluctibacter</taxon>
    </lineage>
</organism>
<name>A0ABS8G7A3_9ALTE</name>
<comment type="caution">
    <text evidence="1">The sequence shown here is derived from an EMBL/GenBank/DDBJ whole genome shotgun (WGS) entry which is preliminary data.</text>
</comment>
<dbReference type="InterPro" id="IPR008713">
    <property type="entry name" value="Phage_lambda_NinG"/>
</dbReference>
<gene>
    <name evidence="1" type="ORF">LJ739_06830</name>
</gene>
<dbReference type="Pfam" id="PF05766">
    <property type="entry name" value="NinG"/>
    <property type="match status" value="1"/>
</dbReference>
<reference evidence="1 2" key="1">
    <citation type="submission" date="2021-10" db="EMBL/GenBank/DDBJ databases">
        <title>Draft genome of Aestuariibacter halophilus JC2043.</title>
        <authorList>
            <person name="Emsley S.A."/>
            <person name="Pfannmuller K.M."/>
            <person name="Ushijima B."/>
            <person name="Saw J.H."/>
            <person name="Videau P."/>
        </authorList>
    </citation>
    <scope>NUCLEOTIDE SEQUENCE [LARGE SCALE GENOMIC DNA]</scope>
    <source>
        <strain evidence="1 2">JC2043</strain>
    </source>
</reference>
<dbReference type="RefSeq" id="WP_324254900.1">
    <property type="nucleotide sequence ID" value="NZ_JAJEWP010000001.1"/>
</dbReference>
<protein>
    <submittedName>
        <fullName evidence="1">Recombination protein NinG</fullName>
    </submittedName>
</protein>
<keyword evidence="2" id="KW-1185">Reference proteome</keyword>
<evidence type="ECO:0000313" key="1">
    <source>
        <dbReference type="EMBL" id="MCC2615951.1"/>
    </source>
</evidence>
<evidence type="ECO:0000313" key="2">
    <source>
        <dbReference type="Proteomes" id="UP001520878"/>
    </source>
</evidence>
<accession>A0ABS8G7A3</accession>
<sequence length="178" mass="20724">MKPKTCKACGGRFTTGNTLQKVCSPRCALAVAKKDTEKRKRNEIRQRKQALKTHGQLMKDAQVEFNKFIRLRDADEPCISCGRYHPGQYHAGHYRTVGSHPELRFDESNCHKQCAPCNNHKSGNLVEYRINLTKKLGPDKLEWLEGPHEAKKWSRDDLIELKKHYRAKWRELERRQAA</sequence>